<sequence>MYVYIITEISLDLKEIVSDYRIFESGSNLTSSKLPSLSKSARDLRPSRILIPISTSASTHLRAEAMANWFLDTKYIFM</sequence>
<keyword evidence="2" id="KW-1185">Reference proteome</keyword>
<proteinExistence type="predicted"/>
<name>A0A4Z1JMB3_9HELO</name>
<protein>
    <submittedName>
        <fullName evidence="1">Uncharacterized protein</fullName>
    </submittedName>
</protein>
<evidence type="ECO:0000313" key="2">
    <source>
        <dbReference type="Proteomes" id="UP000297229"/>
    </source>
</evidence>
<reference evidence="1 2" key="1">
    <citation type="submission" date="2017-12" db="EMBL/GenBank/DDBJ databases">
        <title>Comparative genomics of Botrytis spp.</title>
        <authorList>
            <person name="Valero-Jimenez C.A."/>
            <person name="Tapia P."/>
            <person name="Veloso J."/>
            <person name="Silva-Moreno E."/>
            <person name="Staats M."/>
            <person name="Valdes J.H."/>
            <person name="Van Kan J.A.L."/>
        </authorList>
    </citation>
    <scope>NUCLEOTIDE SEQUENCE [LARGE SCALE GENOMIC DNA]</scope>
    <source>
        <strain evidence="1 2">Be9601</strain>
    </source>
</reference>
<organism evidence="1 2">
    <name type="scientific">Botrytis elliptica</name>
    <dbReference type="NCBI Taxonomy" id="278938"/>
    <lineage>
        <taxon>Eukaryota</taxon>
        <taxon>Fungi</taxon>
        <taxon>Dikarya</taxon>
        <taxon>Ascomycota</taxon>
        <taxon>Pezizomycotina</taxon>
        <taxon>Leotiomycetes</taxon>
        <taxon>Helotiales</taxon>
        <taxon>Sclerotiniaceae</taxon>
        <taxon>Botrytis</taxon>
    </lineage>
</organism>
<evidence type="ECO:0000313" key="1">
    <source>
        <dbReference type="EMBL" id="TGO74494.1"/>
    </source>
</evidence>
<comment type="caution">
    <text evidence="1">The sequence shown here is derived from an EMBL/GenBank/DDBJ whole genome shotgun (WGS) entry which is preliminary data.</text>
</comment>
<gene>
    <name evidence="1" type="ORF">BELL_0278g00050</name>
</gene>
<accession>A0A4Z1JMB3</accession>
<dbReference type="AlphaFoldDB" id="A0A4Z1JMB3"/>
<dbReference type="Proteomes" id="UP000297229">
    <property type="component" value="Unassembled WGS sequence"/>
</dbReference>
<dbReference type="EMBL" id="PQXM01000276">
    <property type="protein sequence ID" value="TGO74494.1"/>
    <property type="molecule type" value="Genomic_DNA"/>
</dbReference>